<evidence type="ECO:0000259" key="2">
    <source>
        <dbReference type="Pfam" id="PF23338"/>
    </source>
</evidence>
<dbReference type="GO" id="GO:0034464">
    <property type="term" value="C:BBSome"/>
    <property type="evidence" value="ECO:0007669"/>
    <property type="project" value="InterPro"/>
</dbReference>
<evidence type="ECO:0000259" key="1">
    <source>
        <dbReference type="Pfam" id="PF14727"/>
    </source>
</evidence>
<dbReference type="OrthoDB" id="10262646at2759"/>
<comment type="caution">
    <text evidence="3">The sequence shown here is derived from an EMBL/GenBank/DDBJ whole genome shotgun (WGS) entry which is preliminary data.</text>
</comment>
<protein>
    <recommendedName>
        <fullName evidence="5">Protein PTHB1</fullName>
    </recommendedName>
</protein>
<dbReference type="PANTHER" id="PTHR20991">
    <property type="entry name" value="PARATHYROID HORMONE-RESPONSIVE B1 GENE"/>
    <property type="match status" value="1"/>
</dbReference>
<dbReference type="EMBL" id="CAJOBZ010000003">
    <property type="protein sequence ID" value="CAF4774483.1"/>
    <property type="molecule type" value="Genomic_DNA"/>
</dbReference>
<evidence type="ECO:0008006" key="5">
    <source>
        <dbReference type="Google" id="ProtNLM"/>
    </source>
</evidence>
<keyword evidence="4" id="KW-1185">Reference proteome</keyword>
<name>A0A821MUL1_9NEOP</name>
<dbReference type="InterPro" id="IPR055363">
    <property type="entry name" value="PTHB1_hp_dom"/>
</dbReference>
<evidence type="ECO:0000313" key="3">
    <source>
        <dbReference type="EMBL" id="CAF4774483.1"/>
    </source>
</evidence>
<dbReference type="GO" id="GO:0016020">
    <property type="term" value="C:membrane"/>
    <property type="evidence" value="ECO:0007669"/>
    <property type="project" value="TreeGrafter"/>
</dbReference>
<dbReference type="Proteomes" id="UP000663880">
    <property type="component" value="Unassembled WGS sequence"/>
</dbReference>
<feature type="domain" description="PTHB1 hairpin" evidence="2">
    <location>
        <begin position="614"/>
        <end position="710"/>
    </location>
</feature>
<dbReference type="AlphaFoldDB" id="A0A821MUL1"/>
<dbReference type="Pfam" id="PF23338">
    <property type="entry name" value="PTHB1_hp"/>
    <property type="match status" value="1"/>
</dbReference>
<proteinExistence type="predicted"/>
<organism evidence="3 4">
    <name type="scientific">Pieris macdunnoughi</name>
    <dbReference type="NCBI Taxonomy" id="345717"/>
    <lineage>
        <taxon>Eukaryota</taxon>
        <taxon>Metazoa</taxon>
        <taxon>Ecdysozoa</taxon>
        <taxon>Arthropoda</taxon>
        <taxon>Hexapoda</taxon>
        <taxon>Insecta</taxon>
        <taxon>Pterygota</taxon>
        <taxon>Neoptera</taxon>
        <taxon>Endopterygota</taxon>
        <taxon>Lepidoptera</taxon>
        <taxon>Glossata</taxon>
        <taxon>Ditrysia</taxon>
        <taxon>Papilionoidea</taxon>
        <taxon>Pieridae</taxon>
        <taxon>Pierinae</taxon>
        <taxon>Pieris</taxon>
    </lineage>
</organism>
<feature type="domain" description="PTHB1 N-terminal" evidence="1">
    <location>
        <begin position="1"/>
        <end position="355"/>
    </location>
</feature>
<evidence type="ECO:0000313" key="4">
    <source>
        <dbReference type="Proteomes" id="UP000663880"/>
    </source>
</evidence>
<sequence>MSIFKSKPFWSNEKLQSEIYDEGIQNSYCVKVDKFNSHNDSDCIIACEGRQLKIYKPSKESESDIILESDQKDVILQIETGKFIMDSSDRQIFILHPQSYATYFLEKKDGHIDAGVQNYLRPVLKHSFTRKASSVIVGPFGVTKSRDLICIQALDGALSFFDQDTFLFMCLFDDIIIPTPIGYVPSSDVFIICKSTWIMEIYSYQQLRELSELTGRQNKKNIPQWTYSPGEEISALQVIRTSSNFSSIIALGERYLYCFQDNGLMKFMIRCDFMPVCFYAYLIGWYYEPNSRLIIMVVSDDAKLFIYEDTALLWSCDLLNNTMAISRCFLKNLAGGIVTLSTNGIISVSYLGTEPDLNSTIVPMTAAAEPEDILTEIEAVEEALEKIMGNEESIPTPELIKIKIEMGKPVESFINDVLTPNCSLIIILTCEPKQIQNIQITYFCKQPFSFSDSCVCLDDINGTEIVETQIFLNGFCVSNNKVKIIFTITDCSGKIHVLVKDVLVPLSLYTRVVDTVENNAFILYLQTNLGCISLDNVFEDTINPNSITFSSKNKTVTIRTMDDQYAVEGNDCTEIYPILNYFLDKLQEHYRKMGINNLEVMLKIDPELYKHMIHRFLKSIEMHAKERIVLKKFEAELNVLQSQFTLIQKKLLVQYGSLPPGDCEALEFLMRDTYSMIVRTAEDVLACKYKVISISCEVSAIGHLVLCVLKNSGIEEGKIQILEETLSLDTFCDDIQDWEESVTQASSYVLNTILKKSKDKEKISPVTDQDVLSQVNIKRFLKQTKFILENLTEKSENITRIEEFVEVI</sequence>
<dbReference type="InterPro" id="IPR026511">
    <property type="entry name" value="PTHB1"/>
</dbReference>
<accession>A0A821MUL1</accession>
<dbReference type="PANTHER" id="PTHR20991:SF0">
    <property type="entry name" value="PROTEIN PTHB1"/>
    <property type="match status" value="1"/>
</dbReference>
<reference evidence="3" key="1">
    <citation type="submission" date="2021-02" db="EMBL/GenBank/DDBJ databases">
        <authorList>
            <person name="Steward A R."/>
        </authorList>
    </citation>
    <scope>NUCLEOTIDE SEQUENCE</scope>
</reference>
<gene>
    <name evidence="3" type="ORF">PMACD_LOCUS2011</name>
</gene>
<dbReference type="Pfam" id="PF14727">
    <property type="entry name" value="PHTB1_N"/>
    <property type="match status" value="1"/>
</dbReference>
<dbReference type="GO" id="GO:0060271">
    <property type="term" value="P:cilium assembly"/>
    <property type="evidence" value="ECO:0007669"/>
    <property type="project" value="TreeGrafter"/>
</dbReference>
<dbReference type="InterPro" id="IPR028073">
    <property type="entry name" value="PHTB1_N_dom"/>
</dbReference>